<evidence type="ECO:0008006" key="3">
    <source>
        <dbReference type="Google" id="ProtNLM"/>
    </source>
</evidence>
<evidence type="ECO:0000313" key="1">
    <source>
        <dbReference type="EMBL" id="MBD8001534.1"/>
    </source>
</evidence>
<dbReference type="Proteomes" id="UP000616346">
    <property type="component" value="Unassembled WGS sequence"/>
</dbReference>
<accession>A0ABR8V9U6</accession>
<organism evidence="1 2">
    <name type="scientific">Phocaeicola faecium</name>
    <dbReference type="NCBI Taxonomy" id="2762213"/>
    <lineage>
        <taxon>Bacteria</taxon>
        <taxon>Pseudomonadati</taxon>
        <taxon>Bacteroidota</taxon>
        <taxon>Bacteroidia</taxon>
        <taxon>Bacteroidales</taxon>
        <taxon>Bacteroidaceae</taxon>
        <taxon>Phocaeicola</taxon>
    </lineage>
</organism>
<gene>
    <name evidence="1" type="ORF">H9626_04780</name>
</gene>
<name>A0ABR8V9U6_9BACT</name>
<comment type="caution">
    <text evidence="1">The sequence shown here is derived from an EMBL/GenBank/DDBJ whole genome shotgun (WGS) entry which is preliminary data.</text>
</comment>
<dbReference type="EMBL" id="JACSPQ010000001">
    <property type="protein sequence ID" value="MBD8001534.1"/>
    <property type="molecule type" value="Genomic_DNA"/>
</dbReference>
<evidence type="ECO:0000313" key="2">
    <source>
        <dbReference type="Proteomes" id="UP000616346"/>
    </source>
</evidence>
<dbReference type="RefSeq" id="WP_191709720.1">
    <property type="nucleotide sequence ID" value="NZ_JACSPQ010000001.1"/>
</dbReference>
<protein>
    <recommendedName>
        <fullName evidence="3">Phage portal protein</fullName>
    </recommendedName>
</protein>
<sequence length="395" mass="44862">MRVKDLKKKSNKRIDTGYLQMLGIQAYGDDNLYPQTLRNIIAASSTGSECSDRFADFIEGNGFREVLFSGYIVNRKGDTADDIHALICRDMAEFNGIALHVNYNILGEIVELQHVPFENCRLLEEDENGYISKIAVHPDWTGKKTRKGKAIQVNKSNIDFIDVFNPQKEVVLAQIEAAGGIEYYKGQILWVSMVGKNTYPTGKGDRVVTEMSTDEGLSNVKYRNVRNNFLPAGMIISKKGTKVSFDDEGNEIESDGDNNDEFSNMLLKLQGDTNSNKLLDVTLEADEEKPEFVPIASQNYDKEFTVTDASVVERIYSAYGQEPWYCIRIGKVGFSGDILEDAFEYYNSIVNKQQRLIERTFERIFKYWYEIANTSNDFSVEPLKYVRNATSNNNK</sequence>
<keyword evidence="2" id="KW-1185">Reference proteome</keyword>
<proteinExistence type="predicted"/>
<reference evidence="1 2" key="1">
    <citation type="submission" date="2020-08" db="EMBL/GenBank/DDBJ databases">
        <title>A Genomic Blueprint of the Chicken Gut Microbiome.</title>
        <authorList>
            <person name="Gilroy R."/>
            <person name="Ravi A."/>
            <person name="Getino M."/>
            <person name="Pursley I."/>
            <person name="Horton D.L."/>
            <person name="Alikhan N.-F."/>
            <person name="Baker D."/>
            <person name="Gharbi K."/>
            <person name="Hall N."/>
            <person name="Watson M."/>
            <person name="Adriaenssens E.M."/>
            <person name="Foster-Nyarko E."/>
            <person name="Jarju S."/>
            <person name="Secka A."/>
            <person name="Antonio M."/>
            <person name="Oren A."/>
            <person name="Chaudhuri R."/>
            <person name="La Ragione R.M."/>
            <person name="Hildebrand F."/>
            <person name="Pallen M.J."/>
        </authorList>
    </citation>
    <scope>NUCLEOTIDE SEQUENCE [LARGE SCALE GENOMIC DNA]</scope>
    <source>
        <strain evidence="1 2">Sa1YUN3</strain>
    </source>
</reference>